<dbReference type="eggNOG" id="ENOG5033MSG">
    <property type="taxonomic scope" value="Bacteria"/>
</dbReference>
<name>A0A078LW67_9PSED</name>
<gene>
    <name evidence="1" type="ORF">BN1079_01417</name>
</gene>
<dbReference type="HOGENOM" id="CLU_162024_0_0_6"/>
<dbReference type="STRING" id="1499686.BN1079_01417"/>
<dbReference type="RefSeq" id="WP_037023237.1">
    <property type="nucleotide sequence ID" value="NZ_CCSF01000001.1"/>
</dbReference>
<proteinExistence type="predicted"/>
<dbReference type="EMBL" id="CCSF01000001">
    <property type="protein sequence ID" value="CDZ94106.1"/>
    <property type="molecule type" value="Genomic_DNA"/>
</dbReference>
<accession>A0A078LW67</accession>
<protein>
    <submittedName>
        <fullName evidence="1">Uncharacterized protein</fullName>
    </submittedName>
</protein>
<organism evidence="1 2">
    <name type="scientific">Pseudomonas saudiphocaensis</name>
    <dbReference type="NCBI Taxonomy" id="1499686"/>
    <lineage>
        <taxon>Bacteria</taxon>
        <taxon>Pseudomonadati</taxon>
        <taxon>Pseudomonadota</taxon>
        <taxon>Gammaproteobacteria</taxon>
        <taxon>Pseudomonadales</taxon>
        <taxon>Pseudomonadaceae</taxon>
        <taxon>Pseudomonas</taxon>
    </lineage>
</organism>
<dbReference type="AlphaFoldDB" id="A0A078LW67"/>
<dbReference type="OrthoDB" id="6690820at2"/>
<sequence>MNLIATLNLDNPVVQLPEAFASLQPFVSLWALDTETARNIQRHAQPMEAIRAFADTMLANMDELIAFVNRKPMSEFDEVDETLLKLLLSLAEVAPAVEFYGQQEVVWGFDPRRFVAEEDFNMKPKF</sequence>
<evidence type="ECO:0000313" key="1">
    <source>
        <dbReference type="EMBL" id="CDZ94106.1"/>
    </source>
</evidence>
<reference evidence="1 2" key="1">
    <citation type="submission" date="2014-07" db="EMBL/GenBank/DDBJ databases">
        <authorList>
            <person name="Urmite Genomes Urmite Genomes"/>
        </authorList>
    </citation>
    <scope>NUCLEOTIDE SEQUENCE [LARGE SCALE GENOMIC DNA]</scope>
    <source>
        <strain evidence="1 2">20_BN</strain>
    </source>
</reference>
<dbReference type="Proteomes" id="UP000053902">
    <property type="component" value="Unassembled WGS sequence"/>
</dbReference>
<evidence type="ECO:0000313" key="2">
    <source>
        <dbReference type="Proteomes" id="UP000053902"/>
    </source>
</evidence>
<keyword evidence="2" id="KW-1185">Reference proteome</keyword>